<proteinExistence type="predicted"/>
<protein>
    <submittedName>
        <fullName evidence="2">Uncharacterized protein LOC111391085</fullName>
    </submittedName>
</protein>
<feature type="compositionally biased region" description="Basic and acidic residues" evidence="1">
    <location>
        <begin position="122"/>
        <end position="131"/>
    </location>
</feature>
<dbReference type="Proteomes" id="UP000594638">
    <property type="component" value="Unassembled WGS sequence"/>
</dbReference>
<evidence type="ECO:0000313" key="2">
    <source>
        <dbReference type="EMBL" id="CAA2961751.1"/>
    </source>
</evidence>
<dbReference type="OrthoDB" id="1915303at2759"/>
<evidence type="ECO:0000256" key="1">
    <source>
        <dbReference type="SAM" id="MobiDB-lite"/>
    </source>
</evidence>
<name>A0A8S0Q9G4_OLEEU</name>
<accession>A0A8S0Q9G4</accession>
<dbReference type="EMBL" id="CACTIH010000610">
    <property type="protein sequence ID" value="CAA2961751.1"/>
    <property type="molecule type" value="Genomic_DNA"/>
</dbReference>
<feature type="region of interest" description="Disordered" evidence="1">
    <location>
        <begin position="102"/>
        <end position="131"/>
    </location>
</feature>
<evidence type="ECO:0000313" key="3">
    <source>
        <dbReference type="Proteomes" id="UP000594638"/>
    </source>
</evidence>
<feature type="compositionally biased region" description="Polar residues" evidence="1">
    <location>
        <begin position="102"/>
        <end position="121"/>
    </location>
</feature>
<reference evidence="2 3" key="1">
    <citation type="submission" date="2019-12" db="EMBL/GenBank/DDBJ databases">
        <authorList>
            <person name="Alioto T."/>
            <person name="Alioto T."/>
            <person name="Gomez Garrido J."/>
        </authorList>
    </citation>
    <scope>NUCLEOTIDE SEQUENCE [LARGE SCALE GENOMIC DNA]</scope>
</reference>
<organism evidence="2 3">
    <name type="scientific">Olea europaea subsp. europaea</name>
    <dbReference type="NCBI Taxonomy" id="158383"/>
    <lineage>
        <taxon>Eukaryota</taxon>
        <taxon>Viridiplantae</taxon>
        <taxon>Streptophyta</taxon>
        <taxon>Embryophyta</taxon>
        <taxon>Tracheophyta</taxon>
        <taxon>Spermatophyta</taxon>
        <taxon>Magnoliopsida</taxon>
        <taxon>eudicotyledons</taxon>
        <taxon>Gunneridae</taxon>
        <taxon>Pentapetalae</taxon>
        <taxon>asterids</taxon>
        <taxon>lamiids</taxon>
        <taxon>Lamiales</taxon>
        <taxon>Oleaceae</taxon>
        <taxon>Oleeae</taxon>
        <taxon>Olea</taxon>
    </lineage>
</organism>
<sequence>MYRISQTILLAYDSYQTDGLFDHLSIMIADILAARLTNLPDVITMKSHHNSIKERKNCVCQAALLLGETEEILEILQQRELPSLDPDKIAYIEEWQAFLEQDNGNPEIPTSSSELRTQQSNGEHDAIEVQG</sequence>
<comment type="caution">
    <text evidence="2">The sequence shown here is derived from an EMBL/GenBank/DDBJ whole genome shotgun (WGS) entry which is preliminary data.</text>
</comment>
<dbReference type="Gramene" id="OE9A095079T1">
    <property type="protein sequence ID" value="OE9A095079C1"/>
    <property type="gene ID" value="OE9A095079"/>
</dbReference>
<dbReference type="PANTHER" id="PTHR35307">
    <property type="entry name" value="PROTEIN, PUTATIVE-RELATED"/>
    <property type="match status" value="1"/>
</dbReference>
<gene>
    <name evidence="2" type="ORF">OLEA9_A095079</name>
</gene>
<dbReference type="AlphaFoldDB" id="A0A8S0Q9G4"/>
<keyword evidence="3" id="KW-1185">Reference proteome</keyword>
<dbReference type="PANTHER" id="PTHR35307:SF3">
    <property type="entry name" value="DUF4220 DOMAIN-CONTAINING PROTEIN"/>
    <property type="match status" value="1"/>
</dbReference>